<dbReference type="SMART" id="SM00342">
    <property type="entry name" value="HTH_ARAC"/>
    <property type="match status" value="1"/>
</dbReference>
<accession>A0ABY9ANM5</accession>
<protein>
    <submittedName>
        <fullName evidence="5">AraC family transcriptional regulator</fullName>
    </submittedName>
</protein>
<dbReference type="PANTHER" id="PTHR11019">
    <property type="entry name" value="HTH-TYPE TRANSCRIPTIONAL REGULATOR NIMR"/>
    <property type="match status" value="1"/>
</dbReference>
<dbReference type="PROSITE" id="PS01124">
    <property type="entry name" value="HTH_ARAC_FAMILY_2"/>
    <property type="match status" value="1"/>
</dbReference>
<keyword evidence="3" id="KW-0804">Transcription</keyword>
<keyword evidence="6" id="KW-1185">Reference proteome</keyword>
<keyword evidence="1" id="KW-0805">Transcription regulation</keyword>
<dbReference type="InterPro" id="IPR020449">
    <property type="entry name" value="Tscrpt_reg_AraC-type_HTH"/>
</dbReference>
<dbReference type="PANTHER" id="PTHR11019:SF190">
    <property type="entry name" value="ARAC-FAMILY REGULATORY PROTEIN"/>
    <property type="match status" value="1"/>
</dbReference>
<proteinExistence type="predicted"/>
<dbReference type="InterPro" id="IPR009057">
    <property type="entry name" value="Homeodomain-like_sf"/>
</dbReference>
<name>A0ABY9ANM5_PARCI</name>
<dbReference type="SUPFAM" id="SSF46689">
    <property type="entry name" value="Homeodomain-like"/>
    <property type="match status" value="2"/>
</dbReference>
<evidence type="ECO:0000256" key="2">
    <source>
        <dbReference type="ARBA" id="ARBA00023125"/>
    </source>
</evidence>
<dbReference type="Proteomes" id="UP001242732">
    <property type="component" value="Chromosome"/>
</dbReference>
<dbReference type="RefSeq" id="WP_286015031.1">
    <property type="nucleotide sequence ID" value="NZ_CP127363.1"/>
</dbReference>
<evidence type="ECO:0000259" key="4">
    <source>
        <dbReference type="PROSITE" id="PS01124"/>
    </source>
</evidence>
<dbReference type="InterPro" id="IPR018060">
    <property type="entry name" value="HTH_AraC"/>
</dbReference>
<evidence type="ECO:0000313" key="6">
    <source>
        <dbReference type="Proteomes" id="UP001242732"/>
    </source>
</evidence>
<dbReference type="Pfam" id="PF12833">
    <property type="entry name" value="HTH_18"/>
    <property type="match status" value="1"/>
</dbReference>
<evidence type="ECO:0000256" key="3">
    <source>
        <dbReference type="ARBA" id="ARBA00023163"/>
    </source>
</evidence>
<keyword evidence="2" id="KW-0238">DNA-binding</keyword>
<sequence length="113" mass="12754">MSSDAALRNVLEALCKNPGDSRTLVEWARYVHSTERTLARRCTRDLGMTFLEWRQRLRLSRAFAMLADGLAVQVVAQQLGYGTTSAFIAMFQKTIGTTPNTFRGRLRDGAEQR</sequence>
<gene>
    <name evidence="5" type="ORF">QRO08_21425</name>
</gene>
<feature type="domain" description="HTH araC/xylS-type" evidence="4">
    <location>
        <begin position="8"/>
        <end position="105"/>
    </location>
</feature>
<dbReference type="PRINTS" id="PR00032">
    <property type="entry name" value="HTHARAC"/>
</dbReference>
<dbReference type="InterPro" id="IPR018062">
    <property type="entry name" value="HTH_AraC-typ_CS"/>
</dbReference>
<organism evidence="5 6">
    <name type="scientific">Paracidovorax citrulli</name>
    <name type="common">Acidovorax citrulli</name>
    <dbReference type="NCBI Taxonomy" id="80869"/>
    <lineage>
        <taxon>Bacteria</taxon>
        <taxon>Pseudomonadati</taxon>
        <taxon>Pseudomonadota</taxon>
        <taxon>Betaproteobacteria</taxon>
        <taxon>Burkholderiales</taxon>
        <taxon>Comamonadaceae</taxon>
        <taxon>Paracidovorax</taxon>
    </lineage>
</organism>
<evidence type="ECO:0000256" key="1">
    <source>
        <dbReference type="ARBA" id="ARBA00023015"/>
    </source>
</evidence>
<dbReference type="PROSITE" id="PS00041">
    <property type="entry name" value="HTH_ARAC_FAMILY_1"/>
    <property type="match status" value="1"/>
</dbReference>
<dbReference type="Gene3D" id="1.10.10.60">
    <property type="entry name" value="Homeodomain-like"/>
    <property type="match status" value="1"/>
</dbReference>
<dbReference type="EMBL" id="CP127363">
    <property type="protein sequence ID" value="WIY48352.1"/>
    <property type="molecule type" value="Genomic_DNA"/>
</dbReference>
<evidence type="ECO:0000313" key="5">
    <source>
        <dbReference type="EMBL" id="WIY48352.1"/>
    </source>
</evidence>
<reference evidence="5 6" key="1">
    <citation type="submission" date="2023-06" db="EMBL/GenBank/DDBJ databases">
        <authorList>
            <person name="Ham H."/>
            <person name="Park D.S."/>
        </authorList>
    </citation>
    <scope>NUCLEOTIDE SEQUENCE [LARGE SCALE GENOMIC DNA]</scope>
    <source>
        <strain evidence="5 6">KACC 17005</strain>
    </source>
</reference>